<evidence type="ECO:0000313" key="2">
    <source>
        <dbReference type="EMBL" id="ADD45429.1"/>
    </source>
</evidence>
<dbReference type="AlphaFoldDB" id="D3PZ00"/>
<dbReference type="EMBL" id="CP001778">
    <property type="protein sequence ID" value="ADD45429.1"/>
    <property type="molecule type" value="Genomic_DNA"/>
</dbReference>
<dbReference type="GO" id="GO:0009231">
    <property type="term" value="P:riboflavin biosynthetic process"/>
    <property type="evidence" value="ECO:0007669"/>
    <property type="project" value="InterPro"/>
</dbReference>
<dbReference type="InterPro" id="IPR002734">
    <property type="entry name" value="RibDG_C"/>
</dbReference>
<organism evidence="2 3">
    <name type="scientific">Stackebrandtia nassauensis (strain DSM 44728 / CIP 108903 / NRRL B-16338 / NBRC 102104 / LLR-40K-21)</name>
    <dbReference type="NCBI Taxonomy" id="446470"/>
    <lineage>
        <taxon>Bacteria</taxon>
        <taxon>Bacillati</taxon>
        <taxon>Actinomycetota</taxon>
        <taxon>Actinomycetes</taxon>
        <taxon>Glycomycetales</taxon>
        <taxon>Glycomycetaceae</taxon>
        <taxon>Stackebrandtia</taxon>
    </lineage>
</organism>
<dbReference type="PANTHER" id="PTHR38011">
    <property type="entry name" value="DIHYDROFOLATE REDUCTASE FAMILY PROTEIN (AFU_ORTHOLOGUE AFUA_8G06820)"/>
    <property type="match status" value="1"/>
</dbReference>
<dbReference type="InterPro" id="IPR050765">
    <property type="entry name" value="Riboflavin_Biosynth_HTPR"/>
</dbReference>
<feature type="domain" description="Bacterial bifunctional deaminase-reductase C-terminal" evidence="1">
    <location>
        <begin position="4"/>
        <end position="181"/>
    </location>
</feature>
<protein>
    <submittedName>
        <fullName evidence="2">Bifunctional deaminase-reductase domain protein</fullName>
    </submittedName>
</protein>
<dbReference type="Pfam" id="PF01872">
    <property type="entry name" value="RibD_C"/>
    <property type="match status" value="1"/>
</dbReference>
<dbReference type="PANTHER" id="PTHR38011:SF11">
    <property type="entry name" value="2,5-DIAMINO-6-RIBOSYLAMINO-4(3H)-PYRIMIDINONE 5'-PHOSPHATE REDUCTASE"/>
    <property type="match status" value="1"/>
</dbReference>
<proteinExistence type="predicted"/>
<dbReference type="Proteomes" id="UP000000844">
    <property type="component" value="Chromosome"/>
</dbReference>
<dbReference type="Gene3D" id="3.40.430.10">
    <property type="entry name" value="Dihydrofolate Reductase, subunit A"/>
    <property type="match status" value="1"/>
</dbReference>
<dbReference type="InterPro" id="IPR024072">
    <property type="entry name" value="DHFR-like_dom_sf"/>
</dbReference>
<dbReference type="SUPFAM" id="SSF53597">
    <property type="entry name" value="Dihydrofolate reductase-like"/>
    <property type="match status" value="1"/>
</dbReference>
<dbReference type="STRING" id="446470.Snas_5799"/>
<gene>
    <name evidence="2" type="ordered locus">Snas_5799</name>
</gene>
<accession>D3PZ00</accession>
<dbReference type="eggNOG" id="COG0262">
    <property type="taxonomic scope" value="Bacteria"/>
</dbReference>
<reference evidence="2 3" key="1">
    <citation type="journal article" date="2009" name="Stand. Genomic Sci.">
        <title>Complete genome sequence of Stackebrandtia nassauensis type strain (LLR-40K-21).</title>
        <authorList>
            <person name="Munk C."/>
            <person name="Lapidus A."/>
            <person name="Copeland A."/>
            <person name="Jando M."/>
            <person name="Mayilraj S."/>
            <person name="Glavina Del Rio T."/>
            <person name="Nolan M."/>
            <person name="Chen F."/>
            <person name="Lucas S."/>
            <person name="Tice H."/>
            <person name="Cheng J.F."/>
            <person name="Han C."/>
            <person name="Detter J.C."/>
            <person name="Bruce D."/>
            <person name="Goodwin L."/>
            <person name="Chain P."/>
            <person name="Pitluck S."/>
            <person name="Goker M."/>
            <person name="Ovchinikova G."/>
            <person name="Pati A."/>
            <person name="Ivanova N."/>
            <person name="Mavromatis K."/>
            <person name="Chen A."/>
            <person name="Palaniappan K."/>
            <person name="Land M."/>
            <person name="Hauser L."/>
            <person name="Chang Y.J."/>
            <person name="Jeffries C.D."/>
            <person name="Bristow J."/>
            <person name="Eisen J.A."/>
            <person name="Markowitz V."/>
            <person name="Hugenholtz P."/>
            <person name="Kyrpides N.C."/>
            <person name="Klenk H.P."/>
        </authorList>
    </citation>
    <scope>NUCLEOTIDE SEQUENCE [LARGE SCALE GENOMIC DNA]</scope>
    <source>
        <strain evidence="3">DSM 44728 / CIP 108903 / NRRL B-16338 / NBRC 102104 / LLR-40K-21</strain>
    </source>
</reference>
<keyword evidence="3" id="KW-1185">Reference proteome</keyword>
<evidence type="ECO:0000313" key="3">
    <source>
        <dbReference type="Proteomes" id="UP000000844"/>
    </source>
</evidence>
<dbReference type="RefSeq" id="WP_013021000.1">
    <property type="nucleotide sequence ID" value="NC_013947.1"/>
</dbReference>
<sequence>MRNLVYYIALSIDGKIAGPDDEVEFYPSSEDYMNWMNTEFPDVLPSHFRAQLGLSDTPNPNFDTIVMGRRTYDPGWKNGIPSPYAHLRQYVFSRSLESKHPDVEIVSTDPVAKVRELKREDSDKDIYLAGGGEFAGQLLGEIDKLVIKYYPVVAGAGRDGFGSTFNPTLFDLTEVKTFDGGNAVLYYDKKK</sequence>
<dbReference type="GO" id="GO:0008703">
    <property type="term" value="F:5-amino-6-(5-phosphoribosylamino)uracil reductase activity"/>
    <property type="evidence" value="ECO:0007669"/>
    <property type="project" value="InterPro"/>
</dbReference>
<dbReference type="HOGENOM" id="CLU_043966_4_0_11"/>
<evidence type="ECO:0000259" key="1">
    <source>
        <dbReference type="Pfam" id="PF01872"/>
    </source>
</evidence>
<dbReference type="KEGG" id="sna:Snas_5799"/>
<name>D3PZ00_STANL</name>
<dbReference type="OrthoDB" id="195113at2"/>